<evidence type="ECO:0000256" key="3">
    <source>
        <dbReference type="ARBA" id="ARBA00023125"/>
    </source>
</evidence>
<protein>
    <recommendedName>
        <fullName evidence="6">WRKY domain-containing protein</fullName>
    </recommendedName>
</protein>
<dbReference type="InterPro" id="IPR003657">
    <property type="entry name" value="WRKY_dom"/>
</dbReference>
<evidence type="ECO:0000313" key="7">
    <source>
        <dbReference type="EMBL" id="KMZ57194.1"/>
    </source>
</evidence>
<name>A0A0K9NKA4_ZOSMR</name>
<dbReference type="SUPFAM" id="SSF118290">
    <property type="entry name" value="WRKY DNA-binding domain"/>
    <property type="match status" value="1"/>
</dbReference>
<evidence type="ECO:0000259" key="6">
    <source>
        <dbReference type="PROSITE" id="PS50811"/>
    </source>
</evidence>
<comment type="subcellular location">
    <subcellularLocation>
        <location evidence="1">Nucleus</location>
    </subcellularLocation>
</comment>
<dbReference type="EMBL" id="LFYR01002101">
    <property type="protein sequence ID" value="KMZ57194.1"/>
    <property type="molecule type" value="Genomic_DNA"/>
</dbReference>
<dbReference type="Gene3D" id="2.20.25.80">
    <property type="entry name" value="WRKY domain"/>
    <property type="match status" value="1"/>
</dbReference>
<keyword evidence="8" id="KW-1185">Reference proteome</keyword>
<dbReference type="SMART" id="SM00774">
    <property type="entry name" value="WRKY"/>
    <property type="match status" value="1"/>
</dbReference>
<dbReference type="PANTHER" id="PTHR31221:SF42">
    <property type="entry name" value="WRKY TRANSCRIPTION FACTOR 49-RELATED"/>
    <property type="match status" value="1"/>
</dbReference>
<keyword evidence="4" id="KW-0804">Transcription</keyword>
<gene>
    <name evidence="7" type="ORF">ZOSMA_88G00150</name>
</gene>
<reference evidence="8" key="1">
    <citation type="journal article" date="2016" name="Nature">
        <title>The genome of the seagrass Zostera marina reveals angiosperm adaptation to the sea.</title>
        <authorList>
            <person name="Olsen J.L."/>
            <person name="Rouze P."/>
            <person name="Verhelst B."/>
            <person name="Lin Y.-C."/>
            <person name="Bayer T."/>
            <person name="Collen J."/>
            <person name="Dattolo E."/>
            <person name="De Paoli E."/>
            <person name="Dittami S."/>
            <person name="Maumus F."/>
            <person name="Michel G."/>
            <person name="Kersting A."/>
            <person name="Lauritano C."/>
            <person name="Lohaus R."/>
            <person name="Toepel M."/>
            <person name="Tonon T."/>
            <person name="Vanneste K."/>
            <person name="Amirebrahimi M."/>
            <person name="Brakel J."/>
            <person name="Bostroem C."/>
            <person name="Chovatia M."/>
            <person name="Grimwood J."/>
            <person name="Jenkins J.W."/>
            <person name="Jueterbock A."/>
            <person name="Mraz A."/>
            <person name="Stam W.T."/>
            <person name="Tice H."/>
            <person name="Bornberg-Bauer E."/>
            <person name="Green P.J."/>
            <person name="Pearson G.A."/>
            <person name="Procaccini G."/>
            <person name="Duarte C.M."/>
            <person name="Schmutz J."/>
            <person name="Reusch T.B.H."/>
            <person name="Van de Peer Y."/>
        </authorList>
    </citation>
    <scope>NUCLEOTIDE SEQUENCE [LARGE SCALE GENOMIC DNA]</scope>
    <source>
        <strain evidence="8">cv. Finnish</strain>
    </source>
</reference>
<dbReference type="GO" id="GO:0006355">
    <property type="term" value="P:regulation of DNA-templated transcription"/>
    <property type="evidence" value="ECO:0000318"/>
    <property type="project" value="GO_Central"/>
</dbReference>
<dbReference type="Proteomes" id="UP000036987">
    <property type="component" value="Unassembled WGS sequence"/>
</dbReference>
<dbReference type="PROSITE" id="PS50811">
    <property type="entry name" value="WRKY"/>
    <property type="match status" value="1"/>
</dbReference>
<dbReference type="InterPro" id="IPR036576">
    <property type="entry name" value="WRKY_dom_sf"/>
</dbReference>
<dbReference type="AlphaFoldDB" id="A0A0K9NKA4"/>
<dbReference type="GO" id="GO:0005634">
    <property type="term" value="C:nucleus"/>
    <property type="evidence" value="ECO:0000318"/>
    <property type="project" value="GO_Central"/>
</dbReference>
<organism evidence="7 8">
    <name type="scientific">Zostera marina</name>
    <name type="common">Eelgrass</name>
    <dbReference type="NCBI Taxonomy" id="29655"/>
    <lineage>
        <taxon>Eukaryota</taxon>
        <taxon>Viridiplantae</taxon>
        <taxon>Streptophyta</taxon>
        <taxon>Embryophyta</taxon>
        <taxon>Tracheophyta</taxon>
        <taxon>Spermatophyta</taxon>
        <taxon>Magnoliopsida</taxon>
        <taxon>Liliopsida</taxon>
        <taxon>Zosteraceae</taxon>
        <taxon>Zostera</taxon>
    </lineage>
</organism>
<accession>A0A0K9NKA4</accession>
<evidence type="ECO:0000256" key="2">
    <source>
        <dbReference type="ARBA" id="ARBA00023015"/>
    </source>
</evidence>
<evidence type="ECO:0000256" key="4">
    <source>
        <dbReference type="ARBA" id="ARBA00023163"/>
    </source>
</evidence>
<proteinExistence type="predicted"/>
<dbReference type="GO" id="GO:0000976">
    <property type="term" value="F:transcription cis-regulatory region binding"/>
    <property type="evidence" value="ECO:0000318"/>
    <property type="project" value="GO_Central"/>
</dbReference>
<comment type="caution">
    <text evidence="7">The sequence shown here is derived from an EMBL/GenBank/DDBJ whole genome shotgun (WGS) entry which is preliminary data.</text>
</comment>
<sequence length="324" mass="36260">MLTHGMEEDIVRELLDNQSPFFLVPKSDAPSPQLEKVSSRETVINKLISKVYSGPTLGDIESALGSTTATTTFKRRGADAHAFTMDQNTPSLLNSILSPEKGYNKNKLENKYTLRVKSGGNGITDDGYKWRKYGQKSIKNSPNPRSYYRCTNPRCNAKRQVERSLEDPDVLVVTYEGLHLHYSYPQFFLSRLPQLPPQKTISPLAGSPLKKLKTQIMEDPLASNTISPVKNWIQEDAQEEEEEEEEMIRPAIVPRREETRSNAHQQGLLEDIVPKLVRNPAFYDELTSVTCSPSSPPSSSSSSSCLSWSSLPSFFDAGTLFANI</sequence>
<dbReference type="GO" id="GO:0003700">
    <property type="term" value="F:DNA-binding transcription factor activity"/>
    <property type="evidence" value="ECO:0000318"/>
    <property type="project" value="GO_Central"/>
</dbReference>
<keyword evidence="3" id="KW-0238">DNA-binding</keyword>
<evidence type="ECO:0000256" key="5">
    <source>
        <dbReference type="ARBA" id="ARBA00023242"/>
    </source>
</evidence>
<feature type="domain" description="WRKY" evidence="6">
    <location>
        <begin position="119"/>
        <end position="184"/>
    </location>
</feature>
<keyword evidence="5" id="KW-0539">Nucleus</keyword>
<dbReference type="PANTHER" id="PTHR31221">
    <property type="entry name" value="WRKY TRANSCRIPTION FACTOR PROTEIN 1-RELATED"/>
    <property type="match status" value="1"/>
</dbReference>
<evidence type="ECO:0000313" key="8">
    <source>
        <dbReference type="Proteomes" id="UP000036987"/>
    </source>
</evidence>
<dbReference type="OMA" id="FQHDNNA"/>
<evidence type="ECO:0000256" key="1">
    <source>
        <dbReference type="ARBA" id="ARBA00004123"/>
    </source>
</evidence>
<dbReference type="InterPro" id="IPR044810">
    <property type="entry name" value="WRKY_plant"/>
</dbReference>
<keyword evidence="2" id="KW-0805">Transcription regulation</keyword>
<dbReference type="Pfam" id="PF03106">
    <property type="entry name" value="WRKY"/>
    <property type="match status" value="1"/>
</dbReference>
<dbReference type="OrthoDB" id="652816at2759"/>